<accession>A0ABP3VDE7</accession>
<keyword evidence="7" id="KW-1185">Reference proteome</keyword>
<keyword evidence="3" id="KW-0472">Membrane</keyword>
<dbReference type="Pfam" id="PF07244">
    <property type="entry name" value="POTRA"/>
    <property type="match status" value="4"/>
</dbReference>
<keyword evidence="2" id="KW-0812">Transmembrane</keyword>
<feature type="domain" description="POTRA" evidence="5">
    <location>
        <begin position="322"/>
        <end position="407"/>
    </location>
</feature>
<dbReference type="PROSITE" id="PS51779">
    <property type="entry name" value="POTRA"/>
    <property type="match status" value="2"/>
</dbReference>
<protein>
    <recommendedName>
        <fullName evidence="4">Outer membrane protein assembly factor BamA</fullName>
    </recommendedName>
</protein>
<dbReference type="InterPro" id="IPR023707">
    <property type="entry name" value="OM_assembly_BamA"/>
</dbReference>
<dbReference type="NCBIfam" id="TIGR03303">
    <property type="entry name" value="OM_YaeT"/>
    <property type="match status" value="1"/>
</dbReference>
<evidence type="ECO:0000256" key="2">
    <source>
        <dbReference type="ARBA" id="ARBA00022452"/>
    </source>
</evidence>
<evidence type="ECO:0000256" key="1">
    <source>
        <dbReference type="ARBA" id="ARBA00004370"/>
    </source>
</evidence>
<proteinExistence type="predicted"/>
<feature type="domain" description="POTRA" evidence="5">
    <location>
        <begin position="410"/>
        <end position="486"/>
    </location>
</feature>
<keyword evidence="2" id="KW-1134">Transmembrane beta strand</keyword>
<reference evidence="7" key="1">
    <citation type="journal article" date="2019" name="Int. J. Syst. Evol. Microbiol.">
        <title>The Global Catalogue of Microorganisms (GCM) 10K type strain sequencing project: providing services to taxonomists for standard genome sequencing and annotation.</title>
        <authorList>
            <consortium name="The Broad Institute Genomics Platform"/>
            <consortium name="The Broad Institute Genome Sequencing Center for Infectious Disease"/>
            <person name="Wu L."/>
            <person name="Ma J."/>
        </authorList>
    </citation>
    <scope>NUCLEOTIDE SEQUENCE [LARGE SCALE GENOMIC DNA]</scope>
    <source>
        <strain evidence="7">JCM 16231</strain>
    </source>
</reference>
<evidence type="ECO:0000259" key="5">
    <source>
        <dbReference type="PROSITE" id="PS51779"/>
    </source>
</evidence>
<dbReference type="InterPro" id="IPR010827">
    <property type="entry name" value="BamA/TamA_POTRA"/>
</dbReference>
<dbReference type="InterPro" id="IPR034746">
    <property type="entry name" value="POTRA"/>
</dbReference>
<evidence type="ECO:0000313" key="7">
    <source>
        <dbReference type="Proteomes" id="UP001500185"/>
    </source>
</evidence>
<organism evidence="6 7">
    <name type="scientific">Psychroflexus lacisalsi</name>
    <dbReference type="NCBI Taxonomy" id="503928"/>
    <lineage>
        <taxon>Bacteria</taxon>
        <taxon>Pseudomonadati</taxon>
        <taxon>Bacteroidota</taxon>
        <taxon>Flavobacteriia</taxon>
        <taxon>Flavobacteriales</taxon>
        <taxon>Flavobacteriaceae</taxon>
        <taxon>Psychroflexus</taxon>
    </lineage>
</organism>
<dbReference type="PIRSF" id="PIRSF006076">
    <property type="entry name" value="OM_assembly_OMP85"/>
    <property type="match status" value="1"/>
</dbReference>
<dbReference type="Gene3D" id="3.10.20.310">
    <property type="entry name" value="membrane protein fhac"/>
    <property type="match status" value="5"/>
</dbReference>
<gene>
    <name evidence="6" type="primary">bamA</name>
    <name evidence="6" type="ORF">GCM10009433_06760</name>
</gene>
<dbReference type="Gene3D" id="2.40.160.50">
    <property type="entry name" value="membrane protein fhac: a member of the omp85/tpsb transporter family"/>
    <property type="match status" value="1"/>
</dbReference>
<evidence type="ECO:0000256" key="4">
    <source>
        <dbReference type="NCBIfam" id="TIGR03303"/>
    </source>
</evidence>
<evidence type="ECO:0000313" key="6">
    <source>
        <dbReference type="EMBL" id="GAA0753904.1"/>
    </source>
</evidence>
<comment type="caution">
    <text evidence="6">The sequence shown here is derived from an EMBL/GenBank/DDBJ whole genome shotgun (WGS) entry which is preliminary data.</text>
</comment>
<dbReference type="Proteomes" id="UP001500185">
    <property type="component" value="Unassembled WGS sequence"/>
</dbReference>
<dbReference type="EMBL" id="BAAAGG010000005">
    <property type="protein sequence ID" value="GAA0753904.1"/>
    <property type="molecule type" value="Genomic_DNA"/>
</dbReference>
<name>A0ABP3VDE7_9FLAO</name>
<sequence length="897" mass="101897">MFFGQISEKITFLKQFTNIKKEKEDLEKQVNNSKCSLLFARTTRYISVLAIILFSVITNAQNSPLESAGKKYTLGEIEVVGSSSYNEQTVIAFTGLKKGDEIYIPGDKISKVLKKLWDLGLFSDINFYLKNVDGDTADLQLEIVEVPKLNDVKIRGVKKRKRSEIVKDNKLQKNTKVTENFIVNLRNNLEDKYKEKGFLNAKANITTTPVVDTTSTDNLVDMTVNIEQGDKVKISSINIEGNEQFSDWKVKRMMKKTKEKFFLRFWKRSKFIEDEYEADKERVIKKFKEKGYRDARIVNDSVVVKSDTDIAVNIEVKEGDRYYFGNIEFLGNSAYTDAQLNQLMGIRKGDPYNGTILQNKIANNEKPDADDLTNLYQNNGYLFSNITPVETRIYNDTIDFEIRINEGKIAYFNEILVTGNDKTNDNVIFRNLRTRPGQQYSKQDVMNTIRELGQLGFFNAENLEPKFESVDPQSGTLDLHYIVEEQGSSQIELQGGYGGGGFIGTLGLRFNNFSIKNLFNKEAYKPVPMGDGQSLSLRAQASIAFQNYSLSFVEPWLGGKKPVQLSVSLSQTIQFLFNPLTRRADNDRSFTISGINVGFAKRLREPDQNFTLSTNVGYQNFQLNNYNIGLFRFPNGSSNNLSFTVGLNRNNTFTNPIFPMGGSEFDFSVKFTLPYSAFNDVDYEQLRDERNEALATNDNEALARIDQQRFNWLEFYKVKFSGDWYNNLFDKLVLRTRFEYGFLGAYNNDRGIPPFERFFLGGDGLAGFALDGREIVALRGYPNQSILPRSRTVGGEESFNDGASIYNKYTMELRYPITLKPTASIYGLAFLEGGATFDQFKDFTPFEMSRSAGAGLRIFMPAFGLLGIDFGYGFDPIPGSNTGANGWETHFIIGQQF</sequence>
<evidence type="ECO:0000256" key="3">
    <source>
        <dbReference type="ARBA" id="ARBA00023136"/>
    </source>
</evidence>
<comment type="subcellular location">
    <subcellularLocation>
        <location evidence="1">Membrane</location>
    </subcellularLocation>
</comment>